<accession>A0A242L2E8</accession>
<sequence>MSEAKNITNFEKLSSKKLDKVLKKKGQFDYLSWARAWEIMKKSDPKSRVTINEYKHFRVVSGTHQDFLVEEFKPYLLDETGVYVSVSVTIHGITETELFPVTDYTNKAVIKPNATQINNALKRCFVKALALHGLGLYVYQGEDIPAPQRIDIKKLNMLEEILGIFNEEMGEDMTPTLIDFVNEQTAKLGLIADNVESLEQLSYEQCGLMERAIAKKRNELNKKK</sequence>
<evidence type="ECO:0000313" key="2">
    <source>
        <dbReference type="EMBL" id="OTP28289.1"/>
    </source>
</evidence>
<gene>
    <name evidence="2" type="ORF">A5802_002029</name>
</gene>
<organism evidence="2 3">
    <name type="scientific">Enterococcus mundtii</name>
    <dbReference type="NCBI Taxonomy" id="53346"/>
    <lineage>
        <taxon>Bacteria</taxon>
        <taxon>Bacillati</taxon>
        <taxon>Bacillota</taxon>
        <taxon>Bacilli</taxon>
        <taxon>Lactobacillales</taxon>
        <taxon>Enterococcaceae</taxon>
        <taxon>Enterococcus</taxon>
    </lineage>
</organism>
<feature type="domain" description="SSAP RNA binding" evidence="1">
    <location>
        <begin position="10"/>
        <end position="147"/>
    </location>
</feature>
<name>A0A242L2E8_ENTMU</name>
<dbReference type="AlphaFoldDB" id="A0A242L2E8"/>
<evidence type="ECO:0000313" key="3">
    <source>
        <dbReference type="Proteomes" id="UP000195024"/>
    </source>
</evidence>
<protein>
    <recommendedName>
        <fullName evidence="1">SSAP RNA binding domain-containing protein</fullName>
    </recommendedName>
</protein>
<dbReference type="Pfam" id="PF06378">
    <property type="entry name" value="SSAP_Sak"/>
    <property type="match status" value="1"/>
</dbReference>
<reference evidence="2 3" key="1">
    <citation type="submission" date="2017-05" db="EMBL/GenBank/DDBJ databases">
        <title>The Genome Sequence of Enterococcus mundtii 6B1_DIV0119.</title>
        <authorList>
            <consortium name="The Broad Institute Genomics Platform"/>
            <consortium name="The Broad Institute Genomic Center for Infectious Diseases"/>
            <person name="Earl A."/>
            <person name="Manson A."/>
            <person name="Schwartman J."/>
            <person name="Gilmore M."/>
            <person name="Abouelleil A."/>
            <person name="Cao P."/>
            <person name="Chapman S."/>
            <person name="Cusick C."/>
            <person name="Shea T."/>
            <person name="Young S."/>
            <person name="Neafsey D."/>
            <person name="Nusbaum C."/>
            <person name="Birren B."/>
        </authorList>
    </citation>
    <scope>NUCLEOTIDE SEQUENCE [LARGE SCALE GENOMIC DNA]</scope>
    <source>
        <strain evidence="2 3">6B1_DIV0119</strain>
    </source>
</reference>
<dbReference type="InterPro" id="IPR009425">
    <property type="entry name" value="DSRM_SSAP"/>
</dbReference>
<comment type="caution">
    <text evidence="2">The sequence shown here is derived from an EMBL/GenBank/DDBJ whole genome shotgun (WGS) entry which is preliminary data.</text>
</comment>
<dbReference type="Proteomes" id="UP000195024">
    <property type="component" value="Unassembled WGS sequence"/>
</dbReference>
<proteinExistence type="predicted"/>
<evidence type="ECO:0000259" key="1">
    <source>
        <dbReference type="Pfam" id="PF06378"/>
    </source>
</evidence>
<dbReference type="EMBL" id="NGMS01000001">
    <property type="protein sequence ID" value="OTP28289.1"/>
    <property type="molecule type" value="Genomic_DNA"/>
</dbReference>
<dbReference type="RefSeq" id="WP_086335098.1">
    <property type="nucleotide sequence ID" value="NZ_JAYLVI010000009.1"/>
</dbReference>